<dbReference type="EMBL" id="JYNX01000037">
    <property type="protein sequence ID" value="KMO78782.1"/>
    <property type="molecule type" value="Genomic_DNA"/>
</dbReference>
<evidence type="ECO:0000256" key="3">
    <source>
        <dbReference type="ARBA" id="ARBA00022485"/>
    </source>
</evidence>
<comment type="function">
    <text evidence="11">Acts as a transcriptional regulator. Probably redox-responsive. The apo- but not holo-form probably binds DNA.</text>
</comment>
<gene>
    <name evidence="13" type="primary">whiB4_2</name>
    <name evidence="11" type="synonym">whiB</name>
    <name evidence="13" type="ORF">MCHUDSM44219_03020</name>
</gene>
<keyword evidence="10 11" id="KW-0804">Transcription</keyword>
<dbReference type="PROSITE" id="PS51674">
    <property type="entry name" value="4FE4S_WBL"/>
    <property type="match status" value="1"/>
</dbReference>
<comment type="subcellular location">
    <subcellularLocation>
        <location evidence="1 11">Cytoplasm</location>
    </subcellularLocation>
</comment>
<evidence type="ECO:0000256" key="1">
    <source>
        <dbReference type="ARBA" id="ARBA00004496"/>
    </source>
</evidence>
<dbReference type="OrthoDB" id="4228525at2"/>
<dbReference type="GO" id="GO:0045454">
    <property type="term" value="P:cell redox homeostasis"/>
    <property type="evidence" value="ECO:0007669"/>
    <property type="project" value="TreeGrafter"/>
</dbReference>
<dbReference type="GO" id="GO:0003677">
    <property type="term" value="F:DNA binding"/>
    <property type="evidence" value="ECO:0007669"/>
    <property type="project" value="UniProtKB-UniRule"/>
</dbReference>
<evidence type="ECO:0000313" key="13">
    <source>
        <dbReference type="EMBL" id="KMO78782.1"/>
    </source>
</evidence>
<dbReference type="PANTHER" id="PTHR38839:SF7">
    <property type="entry name" value="TRANSCRIPTIONAL REGULATOR WHIB4"/>
    <property type="match status" value="1"/>
</dbReference>
<dbReference type="AlphaFoldDB" id="A0A0J6WAT2"/>
<evidence type="ECO:0000256" key="7">
    <source>
        <dbReference type="ARBA" id="ARBA00023015"/>
    </source>
</evidence>
<evidence type="ECO:0000256" key="8">
    <source>
        <dbReference type="ARBA" id="ARBA00023125"/>
    </source>
</evidence>
<keyword evidence="8 11" id="KW-0238">DNA-binding</keyword>
<organism evidence="13 14">
    <name type="scientific">Mycolicibacterium chubuense</name>
    <name type="common">Mycobacterium chubuense</name>
    <dbReference type="NCBI Taxonomy" id="1800"/>
    <lineage>
        <taxon>Bacteria</taxon>
        <taxon>Bacillati</taxon>
        <taxon>Actinomycetota</taxon>
        <taxon>Actinomycetes</taxon>
        <taxon>Mycobacteriales</taxon>
        <taxon>Mycobacteriaceae</taxon>
        <taxon>Mycolicibacterium</taxon>
    </lineage>
</organism>
<comment type="PTM">
    <text evidence="11">The Fe-S cluster can be nitrosylated by nitric oxide (NO).</text>
</comment>
<dbReference type="PANTHER" id="PTHR38839">
    <property type="entry name" value="TRANSCRIPTIONAL REGULATOR WHID-RELATED"/>
    <property type="match status" value="1"/>
</dbReference>
<keyword evidence="4 11" id="KW-0479">Metal-binding</keyword>
<evidence type="ECO:0000259" key="12">
    <source>
        <dbReference type="PROSITE" id="PS51674"/>
    </source>
</evidence>
<name>A0A0J6WAT2_MYCCU</name>
<dbReference type="GO" id="GO:0051539">
    <property type="term" value="F:4 iron, 4 sulfur cluster binding"/>
    <property type="evidence" value="ECO:0007669"/>
    <property type="project" value="UniProtKB-UniRule"/>
</dbReference>
<evidence type="ECO:0000256" key="2">
    <source>
        <dbReference type="ARBA" id="ARBA00006597"/>
    </source>
</evidence>
<dbReference type="Proteomes" id="UP000036176">
    <property type="component" value="Unassembled WGS sequence"/>
</dbReference>
<evidence type="ECO:0000256" key="10">
    <source>
        <dbReference type="ARBA" id="ARBA00023163"/>
    </source>
</evidence>
<accession>A0A0J6WAT2</accession>
<comment type="cofactor">
    <cofactor evidence="11">
        <name>[4Fe-4S] cluster</name>
        <dbReference type="ChEBI" id="CHEBI:49883"/>
    </cofactor>
    <text evidence="11">Binds 1 [4Fe-4S] cluster per subunit. Following nitrosylation of the [4Fe-4S] cluster binds 1 [4Fe-8(NO)] cluster per subunit.</text>
</comment>
<keyword evidence="11" id="KW-0963">Cytoplasm</keyword>
<feature type="domain" description="4Fe-4S Wbl-type" evidence="12">
    <location>
        <begin position="16"/>
        <end position="72"/>
    </location>
</feature>
<keyword evidence="14" id="KW-1185">Reference proteome</keyword>
<reference evidence="13 14" key="1">
    <citation type="journal article" date="2015" name="Genome Biol. Evol.">
        <title>Characterization of Three Mycobacterium spp. with Potential Use in Bioremediation by Genome Sequencing and Comparative Genomics.</title>
        <authorList>
            <person name="Das S."/>
            <person name="Pettersson B.M."/>
            <person name="Behra P.R."/>
            <person name="Ramesh M."/>
            <person name="Dasgupta S."/>
            <person name="Bhattacharya A."/>
            <person name="Kirsebom L.A."/>
        </authorList>
    </citation>
    <scope>NUCLEOTIDE SEQUENCE [LARGE SCALE GENOMIC DNA]</scope>
    <source>
        <strain evidence="13 14">DSM 44219</strain>
    </source>
</reference>
<keyword evidence="5 11" id="KW-0408">Iron</keyword>
<protein>
    <recommendedName>
        <fullName evidence="11">Transcriptional regulator WhiB</fullName>
    </recommendedName>
</protein>
<dbReference type="Pfam" id="PF02467">
    <property type="entry name" value="Whib"/>
    <property type="match status" value="1"/>
</dbReference>
<evidence type="ECO:0000256" key="11">
    <source>
        <dbReference type="HAMAP-Rule" id="MF_01479"/>
    </source>
</evidence>
<proteinExistence type="inferred from homology"/>
<comment type="similarity">
    <text evidence="2 11">Belongs to the WhiB family.</text>
</comment>
<evidence type="ECO:0000313" key="14">
    <source>
        <dbReference type="Proteomes" id="UP000036176"/>
    </source>
</evidence>
<evidence type="ECO:0000256" key="4">
    <source>
        <dbReference type="ARBA" id="ARBA00022723"/>
    </source>
</evidence>
<dbReference type="InterPro" id="IPR003482">
    <property type="entry name" value="Whib"/>
</dbReference>
<dbReference type="GO" id="GO:0035731">
    <property type="term" value="F:dinitrosyl-iron complex binding"/>
    <property type="evidence" value="ECO:0007669"/>
    <property type="project" value="UniProtKB-UniRule"/>
</dbReference>
<feature type="binding site" evidence="11">
    <location>
        <position position="42"/>
    </location>
    <ligand>
        <name>[4Fe-4S] cluster</name>
        <dbReference type="ChEBI" id="CHEBI:49883"/>
    </ligand>
</feature>
<keyword evidence="9 11" id="KW-1015">Disulfide bond</keyword>
<dbReference type="GO" id="GO:0047134">
    <property type="term" value="F:protein-disulfide reductase [NAD(P)H] activity"/>
    <property type="evidence" value="ECO:0007669"/>
    <property type="project" value="TreeGrafter"/>
</dbReference>
<dbReference type="InterPro" id="IPR034768">
    <property type="entry name" value="4FE4S_WBL"/>
</dbReference>
<evidence type="ECO:0000256" key="9">
    <source>
        <dbReference type="ARBA" id="ARBA00023157"/>
    </source>
</evidence>
<dbReference type="PATRIC" id="fig|1800.3.peg.3022"/>
<comment type="caution">
    <text evidence="13">The sequence shown here is derived from an EMBL/GenBank/DDBJ whole genome shotgun (WGS) entry which is preliminary data.</text>
</comment>
<evidence type="ECO:0000256" key="6">
    <source>
        <dbReference type="ARBA" id="ARBA00023014"/>
    </source>
</evidence>
<dbReference type="HAMAP" id="MF_01479">
    <property type="entry name" value="WhiB"/>
    <property type="match status" value="1"/>
</dbReference>
<dbReference type="RefSeq" id="WP_048419106.1">
    <property type="nucleotide sequence ID" value="NZ_JYNX01000037.1"/>
</dbReference>
<dbReference type="GO" id="GO:0045892">
    <property type="term" value="P:negative regulation of DNA-templated transcription"/>
    <property type="evidence" value="ECO:0007669"/>
    <property type="project" value="TreeGrafter"/>
</dbReference>
<sequence length="100" mass="11369">MTVLDEARQQWVSQARCRDTDPDELFVRGAAQRQAVLICRRCPVITECAAEALDNQLEFGVWGGMTERQRRALLKANPNVTSWAEYFAGRAARHLSRYGN</sequence>
<dbReference type="GO" id="GO:0046872">
    <property type="term" value="F:metal ion binding"/>
    <property type="evidence" value="ECO:0007669"/>
    <property type="project" value="UniProtKB-KW"/>
</dbReference>
<keyword evidence="7 11" id="KW-0805">Transcription regulation</keyword>
<feature type="binding site" evidence="11">
    <location>
        <position position="17"/>
    </location>
    <ligand>
        <name>[4Fe-4S] cluster</name>
        <dbReference type="ChEBI" id="CHEBI:49883"/>
    </ligand>
</feature>
<keyword evidence="3 11" id="KW-0004">4Fe-4S</keyword>
<keyword evidence="6 11" id="KW-0411">Iron-sulfur</keyword>
<feature type="binding site" evidence="11">
    <location>
        <position position="39"/>
    </location>
    <ligand>
        <name>[4Fe-4S] cluster</name>
        <dbReference type="ChEBI" id="CHEBI:49883"/>
    </ligand>
</feature>
<comment type="PTM">
    <text evidence="11">Upon Fe-S cluster removal intramolecular disulfide bonds are formed.</text>
</comment>
<feature type="binding site" evidence="11">
    <location>
        <position position="48"/>
    </location>
    <ligand>
        <name>[4Fe-4S] cluster</name>
        <dbReference type="ChEBI" id="CHEBI:49883"/>
    </ligand>
</feature>
<evidence type="ECO:0000256" key="5">
    <source>
        <dbReference type="ARBA" id="ARBA00023004"/>
    </source>
</evidence>
<dbReference type="GO" id="GO:0005737">
    <property type="term" value="C:cytoplasm"/>
    <property type="evidence" value="ECO:0007669"/>
    <property type="project" value="UniProtKB-SubCell"/>
</dbReference>